<name>A0A5C3EWT7_9BASI</name>
<feature type="compositionally biased region" description="Polar residues" evidence="1">
    <location>
        <begin position="13"/>
        <end position="27"/>
    </location>
</feature>
<accession>A0A5C3EWT7</accession>
<dbReference type="EMBL" id="OOIP01000004">
    <property type="protein sequence ID" value="SPO36245.1"/>
    <property type="molecule type" value="Genomic_DNA"/>
</dbReference>
<keyword evidence="3" id="KW-1185">Reference proteome</keyword>
<sequence length="221" mass="23892">MCARCAAARALQPGQQRPTTPSRSAMTRPTEPVAKIDTVGLALSLDRRLNPRMAFLGRTMRAPQCSVSARATLRSCRCELRQRAREKPGAIHLKGAWSPASPEPLVGLLATAVPRRELADRSTFERRAKAGRGVGQTPHQTRICVGKASGWKARARCPAKSPALPVALFHAAVLGPGLPAGHSQAAPSQLAARRPVIVEEARRQRRRQQQQQQRGSTTPSS</sequence>
<dbReference type="AlphaFoldDB" id="A0A5C3EWT7"/>
<proteinExistence type="predicted"/>
<feature type="region of interest" description="Disordered" evidence="1">
    <location>
        <begin position="1"/>
        <end position="31"/>
    </location>
</feature>
<feature type="region of interest" description="Disordered" evidence="1">
    <location>
        <begin position="199"/>
        <end position="221"/>
    </location>
</feature>
<gene>
    <name evidence="2" type="ORF">PSFLO_01716</name>
</gene>
<evidence type="ECO:0000313" key="2">
    <source>
        <dbReference type="EMBL" id="SPO36245.1"/>
    </source>
</evidence>
<evidence type="ECO:0000313" key="3">
    <source>
        <dbReference type="Proteomes" id="UP000323386"/>
    </source>
</evidence>
<reference evidence="2 3" key="1">
    <citation type="submission" date="2018-03" db="EMBL/GenBank/DDBJ databases">
        <authorList>
            <person name="Guldener U."/>
        </authorList>
    </citation>
    <scope>NUCLEOTIDE SEQUENCE [LARGE SCALE GENOMIC DNA]</scope>
    <source>
        <strain evidence="2 3">DAOM196992</strain>
    </source>
</reference>
<dbReference type="Proteomes" id="UP000323386">
    <property type="component" value="Unassembled WGS sequence"/>
</dbReference>
<protein>
    <submittedName>
        <fullName evidence="2">Uncharacterized protein</fullName>
    </submittedName>
</protein>
<evidence type="ECO:0000256" key="1">
    <source>
        <dbReference type="SAM" id="MobiDB-lite"/>
    </source>
</evidence>
<organism evidence="2 3">
    <name type="scientific">Pseudozyma flocculosa</name>
    <dbReference type="NCBI Taxonomy" id="84751"/>
    <lineage>
        <taxon>Eukaryota</taxon>
        <taxon>Fungi</taxon>
        <taxon>Dikarya</taxon>
        <taxon>Basidiomycota</taxon>
        <taxon>Ustilaginomycotina</taxon>
        <taxon>Ustilaginomycetes</taxon>
        <taxon>Ustilaginales</taxon>
        <taxon>Ustilaginaceae</taxon>
        <taxon>Pseudozyma</taxon>
    </lineage>
</organism>